<sequence length="365" mass="41292">MGRSRRKRKQRKPLAFVKEEDLEFTSERNKHRAGASQIRAPGPDTYVPVRGKAKSSSYTDTLRENSRSSMQNSMMATQHSQYEKSNHTDPKPPFGCPGPRDSRFEKLVWASQPAPAIPAERALEDVLREHPEAKFEGIDKSALTVTAKAVLQATDEAAWEWLHRWCPCTDLAEVFESITPEIRTDKAARVKPLMVPAEAIDSRGIDAPLAKLYCNCLAFSAEYPLIRPIDVVATIDNCIIFCLVIKDEKRVKLLKRVKEMVQWIPIGLGCKMLDVQKKASQEIGRNARAAQDINRREESMILDRAMLTYEKHRSSFKVQLFDQVKILLDATAPADMHERSISPPTALPPREDAFDRLVEVVELSD</sequence>
<gene>
    <name evidence="1" type="ORF">F4820DRAFT_468274</name>
</gene>
<keyword evidence="2" id="KW-1185">Reference proteome</keyword>
<organism evidence="1 2">
    <name type="scientific">Hypoxylon rubiginosum</name>
    <dbReference type="NCBI Taxonomy" id="110542"/>
    <lineage>
        <taxon>Eukaryota</taxon>
        <taxon>Fungi</taxon>
        <taxon>Dikarya</taxon>
        <taxon>Ascomycota</taxon>
        <taxon>Pezizomycotina</taxon>
        <taxon>Sordariomycetes</taxon>
        <taxon>Xylariomycetidae</taxon>
        <taxon>Xylariales</taxon>
        <taxon>Hypoxylaceae</taxon>
        <taxon>Hypoxylon</taxon>
    </lineage>
</organism>
<dbReference type="Proteomes" id="UP001497700">
    <property type="component" value="Unassembled WGS sequence"/>
</dbReference>
<proteinExistence type="predicted"/>
<dbReference type="EMBL" id="MU393451">
    <property type="protein sequence ID" value="KAI4867037.1"/>
    <property type="molecule type" value="Genomic_DNA"/>
</dbReference>
<name>A0ACB9Z5Q5_9PEZI</name>
<comment type="caution">
    <text evidence="1">The sequence shown here is derived from an EMBL/GenBank/DDBJ whole genome shotgun (WGS) entry which is preliminary data.</text>
</comment>
<accession>A0ACB9Z5Q5</accession>
<protein>
    <submittedName>
        <fullName evidence="1">Uncharacterized protein</fullName>
    </submittedName>
</protein>
<evidence type="ECO:0000313" key="2">
    <source>
        <dbReference type="Proteomes" id="UP001497700"/>
    </source>
</evidence>
<reference evidence="1 2" key="1">
    <citation type="journal article" date="2022" name="New Phytol.">
        <title>Ecological generalism drives hyperdiversity of secondary metabolite gene clusters in xylarialean endophytes.</title>
        <authorList>
            <person name="Franco M.E.E."/>
            <person name="Wisecaver J.H."/>
            <person name="Arnold A.E."/>
            <person name="Ju Y.M."/>
            <person name="Slot J.C."/>
            <person name="Ahrendt S."/>
            <person name="Moore L.P."/>
            <person name="Eastman K.E."/>
            <person name="Scott K."/>
            <person name="Konkel Z."/>
            <person name="Mondo S.J."/>
            <person name="Kuo A."/>
            <person name="Hayes R.D."/>
            <person name="Haridas S."/>
            <person name="Andreopoulos B."/>
            <person name="Riley R."/>
            <person name="LaButti K."/>
            <person name="Pangilinan J."/>
            <person name="Lipzen A."/>
            <person name="Amirebrahimi M."/>
            <person name="Yan J."/>
            <person name="Adam C."/>
            <person name="Keymanesh K."/>
            <person name="Ng V."/>
            <person name="Louie K."/>
            <person name="Northen T."/>
            <person name="Drula E."/>
            <person name="Henrissat B."/>
            <person name="Hsieh H.M."/>
            <person name="Youens-Clark K."/>
            <person name="Lutzoni F."/>
            <person name="Miadlikowska J."/>
            <person name="Eastwood D.C."/>
            <person name="Hamelin R.C."/>
            <person name="Grigoriev I.V."/>
            <person name="U'Ren J.M."/>
        </authorList>
    </citation>
    <scope>NUCLEOTIDE SEQUENCE [LARGE SCALE GENOMIC DNA]</scope>
    <source>
        <strain evidence="1 2">CBS 119005</strain>
    </source>
</reference>
<evidence type="ECO:0000313" key="1">
    <source>
        <dbReference type="EMBL" id="KAI4867037.1"/>
    </source>
</evidence>